<dbReference type="AlphaFoldDB" id="A0AAU7AVE1"/>
<dbReference type="Pfam" id="PF03129">
    <property type="entry name" value="HGTP_anticodon"/>
    <property type="match status" value="1"/>
</dbReference>
<reference evidence="14" key="1">
    <citation type="submission" date="2022-12" db="EMBL/GenBank/DDBJ databases">
        <title>Paraconexibacter alkalitolerans sp. nov. and Baekduia alba sp. nov., isolated from soil and emended description of the genera Paraconexibacter (Chun et al., 2020) and Baekduia (An et al., 2020).</title>
        <authorList>
            <person name="Vieira S."/>
            <person name="Huber K.J."/>
            <person name="Geppert A."/>
            <person name="Wolf J."/>
            <person name="Neumann-Schaal M."/>
            <person name="Muesken M."/>
            <person name="Overmann J."/>
        </authorList>
    </citation>
    <scope>NUCLEOTIDE SEQUENCE</scope>
    <source>
        <strain evidence="14">AEG42_29</strain>
    </source>
</reference>
<evidence type="ECO:0000256" key="5">
    <source>
        <dbReference type="ARBA" id="ARBA00022490"/>
    </source>
</evidence>
<dbReference type="GO" id="GO:0002161">
    <property type="term" value="F:aminoacyl-tRNA deacylase activity"/>
    <property type="evidence" value="ECO:0007669"/>
    <property type="project" value="InterPro"/>
</dbReference>
<dbReference type="InterPro" id="IPR044140">
    <property type="entry name" value="ProRS_anticodon_short"/>
</dbReference>
<dbReference type="Gene3D" id="3.40.50.800">
    <property type="entry name" value="Anticodon-binding domain"/>
    <property type="match status" value="1"/>
</dbReference>
<dbReference type="NCBIfam" id="TIGR00409">
    <property type="entry name" value="proS_fam_II"/>
    <property type="match status" value="1"/>
</dbReference>
<evidence type="ECO:0000259" key="13">
    <source>
        <dbReference type="PROSITE" id="PS50862"/>
    </source>
</evidence>
<evidence type="ECO:0000313" key="14">
    <source>
        <dbReference type="EMBL" id="XAY05585.1"/>
    </source>
</evidence>
<evidence type="ECO:0000256" key="6">
    <source>
        <dbReference type="ARBA" id="ARBA00022598"/>
    </source>
</evidence>
<dbReference type="GO" id="GO:0004827">
    <property type="term" value="F:proline-tRNA ligase activity"/>
    <property type="evidence" value="ECO:0007669"/>
    <property type="project" value="UniProtKB-UniRule"/>
</dbReference>
<dbReference type="InterPro" id="IPR036621">
    <property type="entry name" value="Anticodon-bd_dom_sf"/>
</dbReference>
<comment type="subcellular location">
    <subcellularLocation>
        <location evidence="1">Cytoplasm</location>
    </subcellularLocation>
</comment>
<evidence type="ECO:0000256" key="1">
    <source>
        <dbReference type="ARBA" id="ARBA00004496"/>
    </source>
</evidence>
<accession>A0AAU7AVE1</accession>
<dbReference type="EMBL" id="CP114014">
    <property type="protein sequence ID" value="XAY05585.1"/>
    <property type="molecule type" value="Genomic_DNA"/>
</dbReference>
<evidence type="ECO:0000256" key="3">
    <source>
        <dbReference type="ARBA" id="ARBA00012831"/>
    </source>
</evidence>
<keyword evidence="8" id="KW-0067">ATP-binding</keyword>
<dbReference type="PANTHER" id="PTHR42753:SF2">
    <property type="entry name" value="PROLINE--TRNA LIGASE"/>
    <property type="match status" value="1"/>
</dbReference>
<dbReference type="Gene3D" id="3.30.930.10">
    <property type="entry name" value="Bira Bifunctional Protein, Domain 2"/>
    <property type="match status" value="2"/>
</dbReference>
<dbReference type="InterPro" id="IPR004500">
    <property type="entry name" value="Pro-tRNA-synth_IIa_bac-type"/>
</dbReference>
<dbReference type="GO" id="GO:0006433">
    <property type="term" value="P:prolyl-tRNA aminoacylation"/>
    <property type="evidence" value="ECO:0007669"/>
    <property type="project" value="UniProtKB-UniRule"/>
</dbReference>
<comment type="subunit">
    <text evidence="2">Homodimer.</text>
</comment>
<dbReference type="PRINTS" id="PR01046">
    <property type="entry name" value="TRNASYNTHPRO"/>
</dbReference>
<evidence type="ECO:0000256" key="9">
    <source>
        <dbReference type="ARBA" id="ARBA00022917"/>
    </source>
</evidence>
<organism evidence="14">
    <name type="scientific">Paraconexibacter sp. AEG42_29</name>
    <dbReference type="NCBI Taxonomy" id="2997339"/>
    <lineage>
        <taxon>Bacteria</taxon>
        <taxon>Bacillati</taxon>
        <taxon>Actinomycetota</taxon>
        <taxon>Thermoleophilia</taxon>
        <taxon>Solirubrobacterales</taxon>
        <taxon>Paraconexibacteraceae</taxon>
        <taxon>Paraconexibacter</taxon>
    </lineage>
</organism>
<name>A0AAU7AVE1_9ACTN</name>
<dbReference type="EC" id="6.1.1.15" evidence="3 12"/>
<evidence type="ECO:0000256" key="8">
    <source>
        <dbReference type="ARBA" id="ARBA00022840"/>
    </source>
</evidence>
<dbReference type="KEGG" id="parq:DSM112329_02442"/>
<dbReference type="InterPro" id="IPR004154">
    <property type="entry name" value="Anticodon-bd"/>
</dbReference>
<proteinExistence type="predicted"/>
<dbReference type="SUPFAM" id="SSF55681">
    <property type="entry name" value="Class II aaRS and biotin synthetases"/>
    <property type="match status" value="1"/>
</dbReference>
<dbReference type="Pfam" id="PF04073">
    <property type="entry name" value="tRNA_edit"/>
    <property type="match status" value="1"/>
</dbReference>
<dbReference type="CDD" id="cd00861">
    <property type="entry name" value="ProRS_anticodon_short"/>
    <property type="match status" value="1"/>
</dbReference>
<evidence type="ECO:0000256" key="12">
    <source>
        <dbReference type="NCBIfam" id="TIGR00409"/>
    </source>
</evidence>
<dbReference type="InterPro" id="IPR050062">
    <property type="entry name" value="Pro-tRNA_synthetase"/>
</dbReference>
<dbReference type="GO" id="GO:0005524">
    <property type="term" value="F:ATP binding"/>
    <property type="evidence" value="ECO:0007669"/>
    <property type="project" value="UniProtKB-KW"/>
</dbReference>
<dbReference type="PROSITE" id="PS50862">
    <property type="entry name" value="AA_TRNA_LIGASE_II"/>
    <property type="match status" value="1"/>
</dbReference>
<dbReference type="PANTHER" id="PTHR42753">
    <property type="entry name" value="MITOCHONDRIAL RIBOSOME PROTEIN L39/PROLYL-TRNA LIGASE FAMILY MEMBER"/>
    <property type="match status" value="1"/>
</dbReference>
<evidence type="ECO:0000256" key="11">
    <source>
        <dbReference type="ARBA" id="ARBA00047671"/>
    </source>
</evidence>
<dbReference type="InterPro" id="IPR006195">
    <property type="entry name" value="aa-tRNA-synth_II"/>
</dbReference>
<dbReference type="RefSeq" id="WP_354702089.1">
    <property type="nucleotide sequence ID" value="NZ_CP114014.1"/>
</dbReference>
<protein>
    <recommendedName>
        <fullName evidence="4 12">Proline--tRNA ligase</fullName>
        <ecNumber evidence="3 12">6.1.1.15</ecNumber>
    </recommendedName>
</protein>
<dbReference type="InterPro" id="IPR007214">
    <property type="entry name" value="YbaK/aa-tRNA-synth-assoc-dom"/>
</dbReference>
<keyword evidence="7" id="KW-0547">Nucleotide-binding</keyword>
<dbReference type="Pfam" id="PF00587">
    <property type="entry name" value="tRNA-synt_2b"/>
    <property type="match status" value="1"/>
</dbReference>
<dbReference type="GO" id="GO:0005829">
    <property type="term" value="C:cytosol"/>
    <property type="evidence" value="ECO:0007669"/>
    <property type="project" value="TreeGrafter"/>
</dbReference>
<keyword evidence="10" id="KW-0030">Aminoacyl-tRNA synthetase</keyword>
<dbReference type="InterPro" id="IPR002316">
    <property type="entry name" value="Pro-tRNA-ligase_IIa"/>
</dbReference>
<dbReference type="SUPFAM" id="SSF55826">
    <property type="entry name" value="YbaK/ProRS associated domain"/>
    <property type="match status" value="1"/>
</dbReference>
<evidence type="ECO:0000256" key="4">
    <source>
        <dbReference type="ARBA" id="ARBA00019110"/>
    </source>
</evidence>
<keyword evidence="9" id="KW-0648">Protein biosynthesis</keyword>
<dbReference type="InterPro" id="IPR002314">
    <property type="entry name" value="aa-tRNA-synt_IIb"/>
</dbReference>
<feature type="domain" description="Aminoacyl-transfer RNA synthetases class-II family profile" evidence="13">
    <location>
        <begin position="44"/>
        <end position="452"/>
    </location>
</feature>
<evidence type="ECO:0000256" key="10">
    <source>
        <dbReference type="ARBA" id="ARBA00023146"/>
    </source>
</evidence>
<comment type="catalytic activity">
    <reaction evidence="11">
        <text>tRNA(Pro) + L-proline + ATP = L-prolyl-tRNA(Pro) + AMP + diphosphate</text>
        <dbReference type="Rhea" id="RHEA:14305"/>
        <dbReference type="Rhea" id="RHEA-COMP:9700"/>
        <dbReference type="Rhea" id="RHEA-COMP:9702"/>
        <dbReference type="ChEBI" id="CHEBI:30616"/>
        <dbReference type="ChEBI" id="CHEBI:33019"/>
        <dbReference type="ChEBI" id="CHEBI:60039"/>
        <dbReference type="ChEBI" id="CHEBI:78442"/>
        <dbReference type="ChEBI" id="CHEBI:78532"/>
        <dbReference type="ChEBI" id="CHEBI:456215"/>
        <dbReference type="EC" id="6.1.1.15"/>
    </reaction>
</comment>
<dbReference type="NCBIfam" id="NF006625">
    <property type="entry name" value="PRK09194.1"/>
    <property type="match status" value="1"/>
</dbReference>
<gene>
    <name evidence="14" type="primary">proS</name>
    <name evidence="14" type="ORF">DSM112329_02442</name>
</gene>
<keyword evidence="6 14" id="KW-0436">Ligase</keyword>
<dbReference type="InterPro" id="IPR045864">
    <property type="entry name" value="aa-tRNA-synth_II/BPL/LPL"/>
</dbReference>
<dbReference type="InterPro" id="IPR036754">
    <property type="entry name" value="YbaK/aa-tRNA-synt-asso_dom_sf"/>
</dbReference>
<dbReference type="SUPFAM" id="SSF52954">
    <property type="entry name" value="Class II aaRS ABD-related"/>
    <property type="match status" value="1"/>
</dbReference>
<sequence length="559" mass="60190">MRRSTLFLPTERQPPADAEALSHKLMVRAGLVRQLGAGLWSWLPAGWRVHQKAVQIIREEMDAIGGQELLLPVMHPRELWRKTGRDQIEELFTLEDRKGSEMVLAMTHEEAVTFHVGAAVKSYRDLPLTLYHFQVKERDEARPRAGILRTREFIMKDAYSFDRDEAGLDVQYQAFRAAYKAVYERTGLEWFECQSDVGMMGGTVAHEYMAPCPAGEDDVVLAPGYAANLEVASADPQPVALPDDAELTSVQTPGTTTVEALSGALDLPAGALLKAFPVIVADDGRLVLVMVRGDHRVNPVKLQNALRSAFRPAGTEEIAAQLGPAGFIGPHEATVETLYDDAVGDGPYVIGANAADAHLRGFRPPADAARADVRSVEPGDTIGGETVRIVTAIEIGNIFKLGTRYTDPLGATYLDVDGKPQKIVMGSYGIGPARIAAAAVEQFADEKGISWPLALAPWAVNLVSLGKAGTPERAAADTLYDELRAAGIEVLYDDRDTGNGEKFAEAELLGCPVRLTLGKRSLDSGVVEAQIRRGLQDVDGGVPLDGAAAAVKALLETVA</sequence>
<keyword evidence="5" id="KW-0963">Cytoplasm</keyword>
<evidence type="ECO:0000256" key="2">
    <source>
        <dbReference type="ARBA" id="ARBA00011738"/>
    </source>
</evidence>
<evidence type="ECO:0000256" key="7">
    <source>
        <dbReference type="ARBA" id="ARBA00022741"/>
    </source>
</evidence>